<evidence type="ECO:0000313" key="2">
    <source>
        <dbReference type="EMBL" id="GGT32145.1"/>
    </source>
</evidence>
<proteinExistence type="predicted"/>
<gene>
    <name evidence="2" type="ORF">GCM10014713_27240</name>
</gene>
<feature type="domain" description="MJ1316 RNA cyclic group end recognition" evidence="1">
    <location>
        <begin position="1"/>
        <end position="65"/>
    </location>
</feature>
<dbReference type="PANTHER" id="PTHR37474:SF1">
    <property type="entry name" value="2'-5' RNA LIGASE FAMILY PROTEIN"/>
    <property type="match status" value="1"/>
</dbReference>
<organism evidence="2 3">
    <name type="scientific">Streptomyces purpureus</name>
    <dbReference type="NCBI Taxonomy" id="1951"/>
    <lineage>
        <taxon>Bacteria</taxon>
        <taxon>Bacillati</taxon>
        <taxon>Actinomycetota</taxon>
        <taxon>Actinomycetes</taxon>
        <taxon>Kitasatosporales</taxon>
        <taxon>Streptomycetaceae</taxon>
        <taxon>Streptomyces</taxon>
    </lineage>
</organism>
<dbReference type="AlphaFoldDB" id="A0A918LPL1"/>
<dbReference type="Pfam" id="PF13563">
    <property type="entry name" value="2_5_RNA_ligase2"/>
    <property type="match status" value="1"/>
</dbReference>
<accession>A0A918LPL1</accession>
<evidence type="ECO:0000259" key="1">
    <source>
        <dbReference type="Pfam" id="PF04457"/>
    </source>
</evidence>
<dbReference type="Proteomes" id="UP000619486">
    <property type="component" value="Unassembled WGS sequence"/>
</dbReference>
<reference evidence="2" key="1">
    <citation type="journal article" date="2014" name="Int. J. Syst. Evol. Microbiol.">
        <title>Complete genome sequence of Corynebacterium casei LMG S-19264T (=DSM 44701T), isolated from a smear-ripened cheese.</title>
        <authorList>
            <consortium name="US DOE Joint Genome Institute (JGI-PGF)"/>
            <person name="Walter F."/>
            <person name="Albersmeier A."/>
            <person name="Kalinowski J."/>
            <person name="Ruckert C."/>
        </authorList>
    </citation>
    <scope>NUCLEOTIDE SEQUENCE</scope>
    <source>
        <strain evidence="2">JCM 3172</strain>
    </source>
</reference>
<dbReference type="PANTHER" id="PTHR37474">
    <property type="entry name" value="RNA LIGASE/CYCLIC NUCLEOTIDE PHOSPHODIESTERASE"/>
    <property type="match status" value="1"/>
</dbReference>
<reference evidence="2" key="2">
    <citation type="submission" date="2020-09" db="EMBL/GenBank/DDBJ databases">
        <authorList>
            <person name="Sun Q."/>
            <person name="Ohkuma M."/>
        </authorList>
    </citation>
    <scope>NUCLEOTIDE SEQUENCE</scope>
    <source>
        <strain evidence="2">JCM 3172</strain>
    </source>
</reference>
<comment type="caution">
    <text evidence="2">The sequence shown here is derived from an EMBL/GenBank/DDBJ whole genome shotgun (WGS) entry which is preliminary data.</text>
</comment>
<sequence length="279" mass="31382">MRTSDEIYHRVLWDPRFDPDRFVMGIGQRGAPPARMPLGDFEPGGEIPWHRVLFFEADGEVVWDRAAGVDRMDKSGAGRVPGVVEPRREGAGEVLAVRPTSRTAVAWIPPDRLWPLVQHIRRDHDRQIHRWPPHVNVLFGFVPESDFPRAAPLLSAAATEAPPFTARLEGVHWFGHRDDATVWLDPAAAGDEPWARLRQALESRFPLCVGRSGGFTPHLSLGRSRDPQRLATHCEDLLPPASVRITELVLLSRRAEEPMRVRATLALGSGELRWRPEES</sequence>
<protein>
    <recommendedName>
        <fullName evidence="1">MJ1316 RNA cyclic group end recognition domain-containing protein</fullName>
    </recommendedName>
</protein>
<keyword evidence="3" id="KW-1185">Reference proteome</keyword>
<dbReference type="Pfam" id="PF04457">
    <property type="entry name" value="MJ1316"/>
    <property type="match status" value="1"/>
</dbReference>
<name>A0A918LPL1_9ACTN</name>
<dbReference type="SUPFAM" id="SSF55144">
    <property type="entry name" value="LigT-like"/>
    <property type="match status" value="1"/>
</dbReference>
<dbReference type="EMBL" id="BMQQ01000008">
    <property type="protein sequence ID" value="GGT32145.1"/>
    <property type="molecule type" value="Genomic_DNA"/>
</dbReference>
<dbReference type="InterPro" id="IPR009097">
    <property type="entry name" value="Cyclic_Pdiesterase"/>
</dbReference>
<evidence type="ECO:0000313" key="3">
    <source>
        <dbReference type="Proteomes" id="UP000619486"/>
    </source>
</evidence>
<dbReference type="Gene3D" id="3.90.1140.10">
    <property type="entry name" value="Cyclic phosphodiesterase"/>
    <property type="match status" value="1"/>
</dbReference>
<dbReference type="InterPro" id="IPR040459">
    <property type="entry name" value="MJ1316"/>
</dbReference>